<evidence type="ECO:0000256" key="3">
    <source>
        <dbReference type="ARBA" id="ARBA00022827"/>
    </source>
</evidence>
<dbReference type="InterPro" id="IPR036188">
    <property type="entry name" value="FAD/NAD-bd_sf"/>
</dbReference>
<dbReference type="Proteomes" id="UP000824140">
    <property type="component" value="Unassembled WGS sequence"/>
</dbReference>
<dbReference type="NCBIfam" id="TIGR00275">
    <property type="entry name" value="aminoacetone oxidase family FAD-binding enzyme"/>
    <property type="match status" value="1"/>
</dbReference>
<evidence type="ECO:0000313" key="7">
    <source>
        <dbReference type="Proteomes" id="UP000824140"/>
    </source>
</evidence>
<evidence type="ECO:0000313" key="6">
    <source>
        <dbReference type="EMBL" id="HIS92771.1"/>
    </source>
</evidence>
<dbReference type="Gene3D" id="2.40.30.10">
    <property type="entry name" value="Translation factors"/>
    <property type="match status" value="1"/>
</dbReference>
<organism evidence="6 7">
    <name type="scientific">Candidatus Alectryocaccomicrobium excrementavium</name>
    <dbReference type="NCBI Taxonomy" id="2840668"/>
    <lineage>
        <taxon>Bacteria</taxon>
        <taxon>Bacillati</taxon>
        <taxon>Bacillota</taxon>
        <taxon>Clostridia</taxon>
        <taxon>Candidatus Alectryocaccomicrobium</taxon>
    </lineage>
</organism>
<dbReference type="Gene3D" id="1.10.8.260">
    <property type="entry name" value="HI0933 insert domain-like"/>
    <property type="match status" value="1"/>
</dbReference>
<dbReference type="Pfam" id="PF03486">
    <property type="entry name" value="HI0933_like"/>
    <property type="match status" value="1"/>
</dbReference>
<dbReference type="EMBL" id="DVJN01000141">
    <property type="protein sequence ID" value="HIS92771.1"/>
    <property type="molecule type" value="Genomic_DNA"/>
</dbReference>
<keyword evidence="3" id="KW-0274">FAD</keyword>
<dbReference type="InterPro" id="IPR023166">
    <property type="entry name" value="BaiN-like_dom_sf"/>
</dbReference>
<evidence type="ECO:0000256" key="2">
    <source>
        <dbReference type="ARBA" id="ARBA00022630"/>
    </source>
</evidence>
<reference evidence="6" key="1">
    <citation type="submission" date="2020-10" db="EMBL/GenBank/DDBJ databases">
        <authorList>
            <person name="Gilroy R."/>
        </authorList>
    </citation>
    <scope>NUCLEOTIDE SEQUENCE</scope>
    <source>
        <strain evidence="6">13766</strain>
    </source>
</reference>
<gene>
    <name evidence="6" type="ORF">IAA84_07100</name>
</gene>
<dbReference type="InterPro" id="IPR057661">
    <property type="entry name" value="RsdA/BaiN/AoA(So)_Rossmann"/>
</dbReference>
<dbReference type="AlphaFoldDB" id="A0A9D1K5X3"/>
<evidence type="ECO:0000256" key="1">
    <source>
        <dbReference type="ARBA" id="ARBA00001974"/>
    </source>
</evidence>
<comment type="cofactor">
    <cofactor evidence="1">
        <name>FAD</name>
        <dbReference type="ChEBI" id="CHEBI:57692"/>
    </cofactor>
</comment>
<feature type="domain" description="RsdA/BaiN/AoA(So)-like insert" evidence="5">
    <location>
        <begin position="191"/>
        <end position="350"/>
    </location>
</feature>
<dbReference type="PANTHER" id="PTHR42887:SF2">
    <property type="entry name" value="OS12G0638800 PROTEIN"/>
    <property type="match status" value="1"/>
</dbReference>
<feature type="domain" description="RsdA/BaiN/AoA(So)-like Rossmann fold-like" evidence="4">
    <location>
        <begin position="4"/>
        <end position="404"/>
    </location>
</feature>
<evidence type="ECO:0000259" key="5">
    <source>
        <dbReference type="Pfam" id="PF22780"/>
    </source>
</evidence>
<dbReference type="SUPFAM" id="SSF51905">
    <property type="entry name" value="FAD/NAD(P)-binding domain"/>
    <property type="match status" value="1"/>
</dbReference>
<reference evidence="6" key="2">
    <citation type="journal article" date="2021" name="PeerJ">
        <title>Extensive microbial diversity within the chicken gut microbiome revealed by metagenomics and culture.</title>
        <authorList>
            <person name="Gilroy R."/>
            <person name="Ravi A."/>
            <person name="Getino M."/>
            <person name="Pursley I."/>
            <person name="Horton D.L."/>
            <person name="Alikhan N.F."/>
            <person name="Baker D."/>
            <person name="Gharbi K."/>
            <person name="Hall N."/>
            <person name="Watson M."/>
            <person name="Adriaenssens E.M."/>
            <person name="Foster-Nyarko E."/>
            <person name="Jarju S."/>
            <person name="Secka A."/>
            <person name="Antonio M."/>
            <person name="Oren A."/>
            <person name="Chaudhuri R.R."/>
            <person name="La Ragione R."/>
            <person name="Hildebrand F."/>
            <person name="Pallen M.J."/>
        </authorList>
    </citation>
    <scope>NUCLEOTIDE SEQUENCE</scope>
    <source>
        <strain evidence="6">13766</strain>
    </source>
</reference>
<proteinExistence type="predicted"/>
<protein>
    <submittedName>
        <fullName evidence="6">NAD(P)/FAD-dependent oxidoreductase</fullName>
    </submittedName>
</protein>
<evidence type="ECO:0000259" key="4">
    <source>
        <dbReference type="Pfam" id="PF03486"/>
    </source>
</evidence>
<keyword evidence="2" id="KW-0285">Flavoprotein</keyword>
<dbReference type="PRINTS" id="PR00368">
    <property type="entry name" value="FADPNR"/>
</dbReference>
<dbReference type="Gene3D" id="3.50.50.60">
    <property type="entry name" value="FAD/NAD(P)-binding domain"/>
    <property type="match status" value="1"/>
</dbReference>
<sequence length="410" mass="43433">MKHIGIIGGGAAGMLAALFAARGGARVTILERNEKLGKKLYITGKGRCNATNACDKEAFFKNIVRNPRFLYASFARLSNLQLLDLLESLGCPMKVERGDRAFPASDKASDVTGALSRELRRLGVAVRFGARVESISCEDGRVAGAHLEGGESLALDAVIVATGGASYPSTGSTGDGYALARAAGHTVVPCRPALVPIETKESWCAELMGLSLKNVRLSANIAGGKRFYSEMGEMLFTHFGISGPLVLTLSSLLPEEGEVRLSLDLKPALDEGTLDKRLLRDFSAAKNCQLSTVMDGLEPHSLGQMLLRLADISPYMPVHSVTAAQRKQLVKLMKAVPLTVKGTRGMEEAVITRGGVQVKEVNPSTLESRLLPGLYFAGEVLDVDALTGGFNLQIAFSTGALAGASAAKED</sequence>
<dbReference type="InterPro" id="IPR055178">
    <property type="entry name" value="RsdA/BaiN/AoA(So)-like_dom"/>
</dbReference>
<name>A0A9D1K5X3_9FIRM</name>
<dbReference type="PRINTS" id="PR00411">
    <property type="entry name" value="PNDRDTASEI"/>
</dbReference>
<dbReference type="InterPro" id="IPR004792">
    <property type="entry name" value="BaiN-like"/>
</dbReference>
<dbReference type="PANTHER" id="PTHR42887">
    <property type="entry name" value="OS12G0638800 PROTEIN"/>
    <property type="match status" value="1"/>
</dbReference>
<comment type="caution">
    <text evidence="6">The sequence shown here is derived from an EMBL/GenBank/DDBJ whole genome shotgun (WGS) entry which is preliminary data.</text>
</comment>
<accession>A0A9D1K5X3</accession>
<dbReference type="SUPFAM" id="SSF160996">
    <property type="entry name" value="HI0933 insert domain-like"/>
    <property type="match status" value="1"/>
</dbReference>
<dbReference type="Pfam" id="PF22780">
    <property type="entry name" value="HI0933_like_1st"/>
    <property type="match status" value="1"/>
</dbReference>